<accession>A0A9J7LY85</accession>
<feature type="region of interest" description="Disordered" evidence="2">
    <location>
        <begin position="1"/>
        <end position="22"/>
    </location>
</feature>
<dbReference type="OrthoDB" id="6072289at2759"/>
<dbReference type="Proteomes" id="UP000001554">
    <property type="component" value="Chromosome 10"/>
</dbReference>
<protein>
    <submittedName>
        <fullName evidence="5">Uncharacterized protein LOC118424976</fullName>
    </submittedName>
</protein>
<keyword evidence="4" id="KW-1185">Reference proteome</keyword>
<dbReference type="PANTHER" id="PTHR12419:SF11">
    <property type="entry name" value="OTU DOMAIN-CONTAINING PROTEIN DDB_G0284757"/>
    <property type="match status" value="1"/>
</dbReference>
<dbReference type="Gene3D" id="3.90.70.80">
    <property type="match status" value="1"/>
</dbReference>
<gene>
    <name evidence="5" type="primary">LOC118424976</name>
</gene>
<dbReference type="GeneID" id="118424976"/>
<keyword evidence="1" id="KW-0788">Thiol protease</keyword>
<dbReference type="InterPro" id="IPR038765">
    <property type="entry name" value="Papain-like_cys_pep_sf"/>
</dbReference>
<dbReference type="KEGG" id="bfo:118424976"/>
<dbReference type="GO" id="GO:0008234">
    <property type="term" value="F:cysteine-type peptidase activity"/>
    <property type="evidence" value="ECO:0007669"/>
    <property type="project" value="UniProtKB-KW"/>
</dbReference>
<evidence type="ECO:0000313" key="5">
    <source>
        <dbReference type="RefSeq" id="XP_035689680.1"/>
    </source>
</evidence>
<reference evidence="4" key="1">
    <citation type="journal article" date="2020" name="Nat. Ecol. Evol.">
        <title>Deeply conserved synteny resolves early events in vertebrate evolution.</title>
        <authorList>
            <person name="Simakov O."/>
            <person name="Marletaz F."/>
            <person name="Yue J.X."/>
            <person name="O'Connell B."/>
            <person name="Jenkins J."/>
            <person name="Brandt A."/>
            <person name="Calef R."/>
            <person name="Tung C.H."/>
            <person name="Huang T.K."/>
            <person name="Schmutz J."/>
            <person name="Satoh N."/>
            <person name="Yu J.K."/>
            <person name="Putnam N.H."/>
            <person name="Green R.E."/>
            <person name="Rokhsar D.S."/>
        </authorList>
    </citation>
    <scope>NUCLEOTIDE SEQUENCE [LARGE SCALE GENOMIC DNA]</scope>
    <source>
        <strain evidence="4">S238N-H82</strain>
    </source>
</reference>
<dbReference type="InterPro" id="IPR003323">
    <property type="entry name" value="OTU_dom"/>
</dbReference>
<proteinExistence type="predicted"/>
<dbReference type="Pfam" id="PF02338">
    <property type="entry name" value="OTU"/>
    <property type="match status" value="1"/>
</dbReference>
<evidence type="ECO:0000259" key="3">
    <source>
        <dbReference type="Pfam" id="PF02338"/>
    </source>
</evidence>
<dbReference type="RefSeq" id="XP_035689680.1">
    <property type="nucleotide sequence ID" value="XM_035833787.1"/>
</dbReference>
<dbReference type="PANTHER" id="PTHR12419">
    <property type="entry name" value="OTU DOMAIN CONTAINING PROTEIN"/>
    <property type="match status" value="1"/>
</dbReference>
<reference evidence="5" key="2">
    <citation type="submission" date="2025-08" db="UniProtKB">
        <authorList>
            <consortium name="RefSeq"/>
        </authorList>
    </citation>
    <scope>IDENTIFICATION</scope>
    <source>
        <strain evidence="5">S238N-H82</strain>
        <tissue evidence="5">Testes</tissue>
    </source>
</reference>
<keyword evidence="1" id="KW-0378">Hydrolase</keyword>
<evidence type="ECO:0000256" key="1">
    <source>
        <dbReference type="ARBA" id="ARBA00022807"/>
    </source>
</evidence>
<keyword evidence="1" id="KW-0645">Protease</keyword>
<sequence length="145" mass="16387">MTLQPENSGDHSRAGSSWKTDGRFHTDKIQGYARKAFETLKHLLTEVRVEDDSRPDTYNRLARHVAESGLTFRDEVPKDGNCMFHAVADQLFRTEGRQISHGDLRKQVVDYLRGCPYNCHIHGIDRSLTATISVTSSKIKTGKVT</sequence>
<evidence type="ECO:0000313" key="4">
    <source>
        <dbReference type="Proteomes" id="UP000001554"/>
    </source>
</evidence>
<organism evidence="4 5">
    <name type="scientific">Branchiostoma floridae</name>
    <name type="common">Florida lancelet</name>
    <name type="synonym">Amphioxus</name>
    <dbReference type="NCBI Taxonomy" id="7739"/>
    <lineage>
        <taxon>Eukaryota</taxon>
        <taxon>Metazoa</taxon>
        <taxon>Chordata</taxon>
        <taxon>Cephalochordata</taxon>
        <taxon>Leptocardii</taxon>
        <taxon>Amphioxiformes</taxon>
        <taxon>Branchiostomatidae</taxon>
        <taxon>Branchiostoma</taxon>
    </lineage>
</organism>
<name>A0A9J7LY85_BRAFL</name>
<dbReference type="InterPro" id="IPR050704">
    <property type="entry name" value="Peptidase_C85-like"/>
</dbReference>
<dbReference type="AlphaFoldDB" id="A0A9J7LY85"/>
<evidence type="ECO:0000256" key="2">
    <source>
        <dbReference type="SAM" id="MobiDB-lite"/>
    </source>
</evidence>
<dbReference type="SUPFAM" id="SSF54001">
    <property type="entry name" value="Cysteine proteinases"/>
    <property type="match status" value="1"/>
</dbReference>
<feature type="domain" description="OTU" evidence="3">
    <location>
        <begin position="78"/>
        <end position="113"/>
    </location>
</feature>